<evidence type="ECO:0000313" key="2">
    <source>
        <dbReference type="EMBL" id="ANZ73731.1"/>
    </source>
</evidence>
<dbReference type="SUPFAM" id="SSF50998">
    <property type="entry name" value="Quinoprotein alcohol dehydrogenase-like"/>
    <property type="match status" value="1"/>
</dbReference>
<proteinExistence type="predicted"/>
<dbReference type="OrthoDB" id="5427350at2759"/>
<gene>
    <name evidence="2" type="ORF">ATY40_BA7501343</name>
</gene>
<feature type="chain" id="PRO_5008539295" evidence="1">
    <location>
        <begin position="23"/>
        <end position="539"/>
    </location>
</feature>
<dbReference type="InterPro" id="IPR053143">
    <property type="entry name" value="Arylsulfate_ST"/>
</dbReference>
<keyword evidence="1" id="KW-0732">Signal</keyword>
<dbReference type="SUPFAM" id="SSF50969">
    <property type="entry name" value="YVTN repeat-like/Quinoprotein amine dehydrogenase"/>
    <property type="match status" value="1"/>
</dbReference>
<reference evidence="2 3" key="1">
    <citation type="submission" date="2016-02" db="EMBL/GenBank/DDBJ databases">
        <title>Comparative genomic and transcriptomic foundation for Pichia pastoris.</title>
        <authorList>
            <person name="Love K.R."/>
            <person name="Shah K.A."/>
            <person name="Whittaker C.A."/>
            <person name="Wu J."/>
            <person name="Bartlett M.C."/>
            <person name="Ma D."/>
            <person name="Leeson R.L."/>
            <person name="Priest M."/>
            <person name="Young S.K."/>
            <person name="Love J.C."/>
        </authorList>
    </citation>
    <scope>NUCLEOTIDE SEQUENCE [LARGE SCALE GENOMIC DNA]</scope>
    <source>
        <strain evidence="2 3">ATCC 28485</strain>
    </source>
</reference>
<dbReference type="InterPro" id="IPR011047">
    <property type="entry name" value="Quinoprotein_ADH-like_sf"/>
</dbReference>
<evidence type="ECO:0000256" key="1">
    <source>
        <dbReference type="SAM" id="SignalP"/>
    </source>
</evidence>
<keyword evidence="3" id="KW-1185">Reference proteome</keyword>
<dbReference type="InterPro" id="IPR039535">
    <property type="entry name" value="ASST-like"/>
</dbReference>
<organism evidence="2 3">
    <name type="scientific">Komagataella pastoris</name>
    <name type="common">Yeast</name>
    <name type="synonym">Pichia pastoris</name>
    <dbReference type="NCBI Taxonomy" id="4922"/>
    <lineage>
        <taxon>Eukaryota</taxon>
        <taxon>Fungi</taxon>
        <taxon>Dikarya</taxon>
        <taxon>Ascomycota</taxon>
        <taxon>Saccharomycotina</taxon>
        <taxon>Pichiomycetes</taxon>
        <taxon>Pichiales</taxon>
        <taxon>Pichiaceae</taxon>
        <taxon>Komagataella</taxon>
    </lineage>
</organism>
<name>A0A1B2J6W7_PICPA</name>
<dbReference type="AlphaFoldDB" id="A0A1B2J6W7"/>
<protein>
    <submittedName>
        <fullName evidence="2">BA75_01343T0</fullName>
    </submittedName>
</protein>
<accession>A0A1B2J6W7</accession>
<sequence length="539" mass="59908">MKLTVSPFVLPLVATLLETAKGDDKFLSRKDLNVPQWNITRYGDVKPSEGYIFVSPYATTASQGGAYIYDQDGDLVWSGFSYFGGAPFNFQVFNETQFYAWEGSVNIRTGHGHGHFSFFDNSYQPIRQLHALEHRLGDIHELNIPKNSSSALIEIFEPTDEYDLSPYGNGTWVNNAIIQDIDLETGELIFEWISLDHISPAESVLTLESGSAGVGHNSSTAWDVFHFNSVDKNAEGDYLISARHSSTIYKVSGKTGEVLWRYTTSSSLSNFTIIDNSAELGVDPEYLKFGFQHHARFLTQTPRGGKEIIKFFDNHAYSHGHTEAGHGSESSSVTSSGKIVELDLTLGTAKVLEILLPPTDHPLLAKSQGSLQLLQNHHAVINWGSAGSITEYDSHHNPIFHAALDAASDDVQNYRAFKYPRWVGHSPEKIALFKQGSKVYISWNGDTETKRWKLLTEGKEIGTFKRSKFETIIDLPLEFQDISTKSIEIQALSQDGEVLGSLNSSAGKDEEASPKGLLLGALEEGFQNYFSWRAARIHD</sequence>
<dbReference type="Pfam" id="PF14269">
    <property type="entry name" value="Arylsulfotran_2"/>
    <property type="match status" value="1"/>
</dbReference>
<dbReference type="PANTHER" id="PTHR35340">
    <property type="entry name" value="PQQ ENZYME REPEAT PROTEIN-RELATED"/>
    <property type="match status" value="1"/>
</dbReference>
<dbReference type="PANTHER" id="PTHR35340:SF9">
    <property type="entry name" value="ASST-DOMAIN-CONTAINING PROTEIN"/>
    <property type="match status" value="1"/>
</dbReference>
<evidence type="ECO:0000313" key="3">
    <source>
        <dbReference type="Proteomes" id="UP000094565"/>
    </source>
</evidence>
<dbReference type="Proteomes" id="UP000094565">
    <property type="component" value="Chromosome 1"/>
</dbReference>
<feature type="signal peptide" evidence="1">
    <location>
        <begin position="1"/>
        <end position="22"/>
    </location>
</feature>
<dbReference type="InterPro" id="IPR011044">
    <property type="entry name" value="Quino_amine_DH_bsu"/>
</dbReference>
<dbReference type="EMBL" id="CP014584">
    <property type="protein sequence ID" value="ANZ73731.1"/>
    <property type="molecule type" value="Genomic_DNA"/>
</dbReference>